<evidence type="ECO:0000256" key="3">
    <source>
        <dbReference type="ARBA" id="ARBA00023163"/>
    </source>
</evidence>
<dbReference type="PANTHER" id="PTHR30136">
    <property type="entry name" value="HELIX-TURN-HELIX TRANSCRIPTIONAL REGULATOR, ICLR FAMILY"/>
    <property type="match status" value="1"/>
</dbReference>
<dbReference type="InterPro" id="IPR036390">
    <property type="entry name" value="WH_DNA-bd_sf"/>
</dbReference>
<dbReference type="Gene3D" id="3.30.450.40">
    <property type="match status" value="1"/>
</dbReference>
<dbReference type="InterPro" id="IPR050707">
    <property type="entry name" value="HTH_MetabolicPath_Reg"/>
</dbReference>
<dbReference type="InterPro" id="IPR029016">
    <property type="entry name" value="GAF-like_dom_sf"/>
</dbReference>
<dbReference type="Gene3D" id="1.10.10.10">
    <property type="entry name" value="Winged helix-like DNA-binding domain superfamily/Winged helix DNA-binding domain"/>
    <property type="match status" value="1"/>
</dbReference>
<keyword evidence="2" id="KW-0238">DNA-binding</keyword>
<evidence type="ECO:0000256" key="1">
    <source>
        <dbReference type="ARBA" id="ARBA00023015"/>
    </source>
</evidence>
<dbReference type="InterPro" id="IPR036388">
    <property type="entry name" value="WH-like_DNA-bd_sf"/>
</dbReference>
<dbReference type="Proteomes" id="UP000774570">
    <property type="component" value="Unassembled WGS sequence"/>
</dbReference>
<dbReference type="InterPro" id="IPR005471">
    <property type="entry name" value="Tscrpt_reg_IclR_N"/>
</dbReference>
<comment type="caution">
    <text evidence="6">The sequence shown here is derived from an EMBL/GenBank/DDBJ whole genome shotgun (WGS) entry which is preliminary data.</text>
</comment>
<feature type="domain" description="HTH iclR-type" evidence="4">
    <location>
        <begin position="24"/>
        <end position="84"/>
    </location>
</feature>
<protein>
    <submittedName>
        <fullName evidence="6">IclR family transcriptional regulator</fullName>
    </submittedName>
</protein>
<evidence type="ECO:0000259" key="4">
    <source>
        <dbReference type="PROSITE" id="PS51077"/>
    </source>
</evidence>
<dbReference type="Pfam" id="PF01614">
    <property type="entry name" value="IclR_C"/>
    <property type="match status" value="1"/>
</dbReference>
<evidence type="ECO:0000256" key="2">
    <source>
        <dbReference type="ARBA" id="ARBA00023125"/>
    </source>
</evidence>
<dbReference type="SMART" id="SM00346">
    <property type="entry name" value="HTH_ICLR"/>
    <property type="match status" value="1"/>
</dbReference>
<proteinExistence type="predicted"/>
<evidence type="ECO:0000313" key="7">
    <source>
        <dbReference type="Proteomes" id="UP000774570"/>
    </source>
</evidence>
<sequence length="272" mass="29474">MITASAVRTVPALAAVPGGEADTDSVLGKVRLILEAFGPDDEALSLAELVRRTGLRKATVHRLSQELVAWGAMERAGLGYRLGLRLFELGQRAPRRRVLRDIALPYLEELAEATRETVHCAVRDGGEVLYIEKLGGHRSVARPSRAGGRMPLHCTATGKVLLAHAPSRLVEELLAGPLPRLTGHTVVAPRLLRTELARIRRDGYAVESEETRVGYLSVAAPIRACRGHVAGAVSVAAPTSRSRLGRLVPAVLAATEKVSRRLAEHEREREEQ</sequence>
<dbReference type="PROSITE" id="PS51078">
    <property type="entry name" value="ICLR_ED"/>
    <property type="match status" value="1"/>
</dbReference>
<evidence type="ECO:0000313" key="6">
    <source>
        <dbReference type="EMBL" id="MBW8485864.1"/>
    </source>
</evidence>
<reference evidence="6 7" key="1">
    <citation type="submission" date="2021-07" db="EMBL/GenBank/DDBJ databases">
        <title>Actinomadura sp. PM05-2 isolated from lichen.</title>
        <authorList>
            <person name="Somphong A."/>
            <person name="Phongsopitanun W."/>
            <person name="Tanasupawat S."/>
            <person name="Peongsungnone V."/>
        </authorList>
    </citation>
    <scope>NUCLEOTIDE SEQUENCE [LARGE SCALE GENOMIC DNA]</scope>
    <source>
        <strain evidence="6 7">PM05-2</strain>
    </source>
</reference>
<dbReference type="Pfam" id="PF09339">
    <property type="entry name" value="HTH_IclR"/>
    <property type="match status" value="1"/>
</dbReference>
<dbReference type="InterPro" id="IPR014757">
    <property type="entry name" value="Tscrpt_reg_IclR_C"/>
</dbReference>
<keyword evidence="1" id="KW-0805">Transcription regulation</keyword>
<feature type="domain" description="IclR-ED" evidence="5">
    <location>
        <begin position="85"/>
        <end position="264"/>
    </location>
</feature>
<dbReference type="EMBL" id="JAIBOA010000019">
    <property type="protein sequence ID" value="MBW8485864.1"/>
    <property type="molecule type" value="Genomic_DNA"/>
</dbReference>
<gene>
    <name evidence="6" type="ORF">K1Y72_26030</name>
</gene>
<dbReference type="SUPFAM" id="SSF55781">
    <property type="entry name" value="GAF domain-like"/>
    <property type="match status" value="1"/>
</dbReference>
<organism evidence="6 7">
    <name type="scientific">Actinomadura parmotrematis</name>
    <dbReference type="NCBI Taxonomy" id="2864039"/>
    <lineage>
        <taxon>Bacteria</taxon>
        <taxon>Bacillati</taxon>
        <taxon>Actinomycetota</taxon>
        <taxon>Actinomycetes</taxon>
        <taxon>Streptosporangiales</taxon>
        <taxon>Thermomonosporaceae</taxon>
        <taxon>Actinomadura</taxon>
    </lineage>
</organism>
<accession>A0ABS7FZI6</accession>
<evidence type="ECO:0000259" key="5">
    <source>
        <dbReference type="PROSITE" id="PS51078"/>
    </source>
</evidence>
<dbReference type="PANTHER" id="PTHR30136:SF24">
    <property type="entry name" value="HTH-TYPE TRANSCRIPTIONAL REPRESSOR ALLR"/>
    <property type="match status" value="1"/>
</dbReference>
<dbReference type="PROSITE" id="PS51077">
    <property type="entry name" value="HTH_ICLR"/>
    <property type="match status" value="1"/>
</dbReference>
<keyword evidence="7" id="KW-1185">Reference proteome</keyword>
<dbReference type="SUPFAM" id="SSF46785">
    <property type="entry name" value="Winged helix' DNA-binding domain"/>
    <property type="match status" value="1"/>
</dbReference>
<keyword evidence="3" id="KW-0804">Transcription</keyword>
<dbReference type="RefSeq" id="WP_220169106.1">
    <property type="nucleotide sequence ID" value="NZ_JAIBOA010000019.1"/>
</dbReference>
<name>A0ABS7FZI6_9ACTN</name>